<organism evidence="5 6">
    <name type="scientific">Necator americanus</name>
    <name type="common">Human hookworm</name>
    <dbReference type="NCBI Taxonomy" id="51031"/>
    <lineage>
        <taxon>Eukaryota</taxon>
        <taxon>Metazoa</taxon>
        <taxon>Ecdysozoa</taxon>
        <taxon>Nematoda</taxon>
        <taxon>Chromadorea</taxon>
        <taxon>Rhabditida</taxon>
        <taxon>Rhabditina</taxon>
        <taxon>Rhabditomorpha</taxon>
        <taxon>Strongyloidea</taxon>
        <taxon>Ancylostomatidae</taxon>
        <taxon>Bunostominae</taxon>
        <taxon>Necator</taxon>
    </lineage>
</organism>
<proteinExistence type="predicted"/>
<evidence type="ECO:0000256" key="3">
    <source>
        <dbReference type="SAM" id="Phobius"/>
    </source>
</evidence>
<keyword evidence="1" id="KW-0677">Repeat</keyword>
<dbReference type="EMBL" id="JAVFWL010000001">
    <property type="protein sequence ID" value="KAK6727739.1"/>
    <property type="molecule type" value="Genomic_DNA"/>
</dbReference>
<dbReference type="PANTHER" id="PTHR24637:SF236">
    <property type="entry name" value="NEMATODE CUTICLE COLLAGEN N-TERMINAL DOMAIN-CONTAINING PROTEIN"/>
    <property type="match status" value="1"/>
</dbReference>
<feature type="domain" description="Nematode cuticle collagen N-terminal" evidence="4">
    <location>
        <begin position="30"/>
        <end position="71"/>
    </location>
</feature>
<name>A0ABR1BRU7_NECAM</name>
<sequence length="343" mass="35265">MFSFAINIKCSPRDPGPAQFVTRMIEKATYCSAVLSTIVVVSCVGCSWLIVRDIHTMHDEVMENIEEFKKREIPFCIKGGKPARLTMLGPFHEKSEGDSSQIVSEDTWSQILTFGSSESSIPSFAKYIGRSKRNANKCNCGLPRHDCPQGSQGPPGPPGEPGSIGSDGKDGPPGPPGRQIPTPKDYPKGCIRCPTGPPGGAGEKGHPGPPGKDGQNGKRGAPGMEGDGGPRGETGDQGEPGMDGQVGQPGAPGADCFTGMGEKGAPGLIGVPGPRGPAGENGEDGHCGPPGEEGPHGLPGLGGIPGADGNIGAQGESGRHGDDSGYCKCPERDQLNLTLKSVL</sequence>
<dbReference type="Pfam" id="PF01484">
    <property type="entry name" value="Col_cuticle_N"/>
    <property type="match status" value="1"/>
</dbReference>
<protein>
    <recommendedName>
        <fullName evidence="4">Nematode cuticle collagen N-terminal domain-containing protein</fullName>
    </recommendedName>
</protein>
<feature type="transmembrane region" description="Helical" evidence="3">
    <location>
        <begin position="30"/>
        <end position="51"/>
    </location>
</feature>
<evidence type="ECO:0000256" key="2">
    <source>
        <dbReference type="SAM" id="MobiDB-lite"/>
    </source>
</evidence>
<feature type="compositionally biased region" description="Gly residues" evidence="2">
    <location>
        <begin position="297"/>
        <end position="306"/>
    </location>
</feature>
<comment type="caution">
    <text evidence="5">The sequence shown here is derived from an EMBL/GenBank/DDBJ whole genome shotgun (WGS) entry which is preliminary data.</text>
</comment>
<keyword evidence="3" id="KW-1133">Transmembrane helix</keyword>
<keyword evidence="3" id="KW-0472">Membrane</keyword>
<keyword evidence="3" id="KW-0812">Transmembrane</keyword>
<gene>
    <name evidence="5" type="primary">Necator_chrI.g1555</name>
    <name evidence="5" type="ORF">RB195_005429</name>
</gene>
<dbReference type="Pfam" id="PF01391">
    <property type="entry name" value="Collagen"/>
    <property type="match status" value="2"/>
</dbReference>
<evidence type="ECO:0000256" key="1">
    <source>
        <dbReference type="ARBA" id="ARBA00022737"/>
    </source>
</evidence>
<evidence type="ECO:0000313" key="6">
    <source>
        <dbReference type="Proteomes" id="UP001303046"/>
    </source>
</evidence>
<reference evidence="5 6" key="1">
    <citation type="submission" date="2023-08" db="EMBL/GenBank/DDBJ databases">
        <title>A Necator americanus chromosomal reference genome.</title>
        <authorList>
            <person name="Ilik V."/>
            <person name="Petrzelkova K.J."/>
            <person name="Pardy F."/>
            <person name="Fuh T."/>
            <person name="Niatou-Singa F.S."/>
            <person name="Gouil Q."/>
            <person name="Baker L."/>
            <person name="Ritchie M.E."/>
            <person name="Jex A.R."/>
            <person name="Gazzola D."/>
            <person name="Li H."/>
            <person name="Toshio Fujiwara R."/>
            <person name="Zhan B."/>
            <person name="Aroian R.V."/>
            <person name="Pafco B."/>
            <person name="Schwarz E.M."/>
        </authorList>
    </citation>
    <scope>NUCLEOTIDE SEQUENCE [LARGE SCALE GENOMIC DNA]</scope>
    <source>
        <strain evidence="5 6">Aroian</strain>
        <tissue evidence="5">Whole animal</tissue>
    </source>
</reference>
<dbReference type="InterPro" id="IPR008160">
    <property type="entry name" value="Collagen"/>
</dbReference>
<dbReference type="InterPro" id="IPR002486">
    <property type="entry name" value="Col_cuticle_N"/>
</dbReference>
<evidence type="ECO:0000313" key="5">
    <source>
        <dbReference type="EMBL" id="KAK6727739.1"/>
    </source>
</evidence>
<evidence type="ECO:0000259" key="4">
    <source>
        <dbReference type="Pfam" id="PF01484"/>
    </source>
</evidence>
<keyword evidence="6" id="KW-1185">Reference proteome</keyword>
<dbReference type="PANTHER" id="PTHR24637">
    <property type="entry name" value="COLLAGEN"/>
    <property type="match status" value="1"/>
</dbReference>
<accession>A0ABR1BRU7</accession>
<feature type="region of interest" description="Disordered" evidence="2">
    <location>
        <begin position="276"/>
        <end position="325"/>
    </location>
</feature>
<dbReference type="Proteomes" id="UP001303046">
    <property type="component" value="Unassembled WGS sequence"/>
</dbReference>
<feature type="region of interest" description="Disordered" evidence="2">
    <location>
        <begin position="146"/>
        <end position="255"/>
    </location>
</feature>